<dbReference type="RefSeq" id="WP_184919019.1">
    <property type="nucleotide sequence ID" value="NZ_JACHMO010000001.1"/>
</dbReference>
<dbReference type="InterPro" id="IPR003673">
    <property type="entry name" value="CoA-Trfase_fam_III"/>
</dbReference>
<evidence type="ECO:0000313" key="2">
    <source>
        <dbReference type="Proteomes" id="UP000552097"/>
    </source>
</evidence>
<comment type="caution">
    <text evidence="1">The sequence shown here is derived from an EMBL/GenBank/DDBJ whole genome shotgun (WGS) entry which is preliminary data.</text>
</comment>
<dbReference type="InterPro" id="IPR023606">
    <property type="entry name" value="CoA-Trfase_III_dom_1_sf"/>
</dbReference>
<dbReference type="GO" id="GO:0016740">
    <property type="term" value="F:transferase activity"/>
    <property type="evidence" value="ECO:0007669"/>
    <property type="project" value="UniProtKB-KW"/>
</dbReference>
<evidence type="ECO:0000313" key="1">
    <source>
        <dbReference type="EMBL" id="MBB5802357.1"/>
    </source>
</evidence>
<protein>
    <submittedName>
        <fullName evidence="1">Crotonobetainyl-CoA:carnitine CoA-transferase CaiB-like acyl-CoA transferase</fullName>
    </submittedName>
</protein>
<dbReference type="PANTHER" id="PTHR48228">
    <property type="entry name" value="SUCCINYL-COA--D-CITRAMALATE COA-TRANSFERASE"/>
    <property type="match status" value="1"/>
</dbReference>
<accession>A0A7W9HHE2</accession>
<dbReference type="Gene3D" id="3.40.50.10540">
    <property type="entry name" value="Crotonobetainyl-coa:carnitine coa-transferase, domain 1"/>
    <property type="match status" value="2"/>
</dbReference>
<keyword evidence="2" id="KW-1185">Reference proteome</keyword>
<sequence length="477" mass="49682">MTSVVSAVPWSGPVDVPLAGELDVQAACGLMHVHGRRFGRPTALGLDYASIVAAELDSIGALALEVARLRGVPVRTVSTSVAQAGLLAVSQYLAAATADEPESVGEGVGGPPFLSVDGVAFEVEALDAEVWRRFWAELDADPGVVAGAWRPFQHRFATATCAVPGELTGLTARLPITRLEQVAAVTGMTLVRVANRAVDDLPPYRIRALGTAPVSTAGELPDAGELRGVGVLRRAGELPLSGVVVLESCRRVQGPMAGHLLWQLGASVVRVEPPGGDPLRGVPPMSGDVSARFHALNRGKRVVEVDLGTVAGRRELLELASGVDVFLHNWAPGKAASWGLTARDVARARPGVVYAHASGWGDALGPRPPLGTDFVVQAHAGVPPSLMTIVDVFGGVVCARGVVEAIARRIRSGVGQSVASSLLSAASRMNAQATRRCTAPLSVPVCTDLAMLGRDPRFSRALVRDGCVVPVSAWEFG</sequence>
<proteinExistence type="predicted"/>
<reference evidence="1 2" key="1">
    <citation type="submission" date="2020-08" db="EMBL/GenBank/DDBJ databases">
        <title>Sequencing the genomes of 1000 actinobacteria strains.</title>
        <authorList>
            <person name="Klenk H.-P."/>
        </authorList>
    </citation>
    <scope>NUCLEOTIDE SEQUENCE [LARGE SCALE GENOMIC DNA]</scope>
    <source>
        <strain evidence="1 2">DSM 45486</strain>
    </source>
</reference>
<gene>
    <name evidence="1" type="ORF">F4560_002125</name>
</gene>
<dbReference type="SUPFAM" id="SSF89796">
    <property type="entry name" value="CoA-transferase family III (CaiB/BaiF)"/>
    <property type="match status" value="2"/>
</dbReference>
<dbReference type="InterPro" id="IPR050509">
    <property type="entry name" value="CoA-transferase_III"/>
</dbReference>
<organism evidence="1 2">
    <name type="scientific">Saccharothrix ecbatanensis</name>
    <dbReference type="NCBI Taxonomy" id="1105145"/>
    <lineage>
        <taxon>Bacteria</taxon>
        <taxon>Bacillati</taxon>
        <taxon>Actinomycetota</taxon>
        <taxon>Actinomycetes</taxon>
        <taxon>Pseudonocardiales</taxon>
        <taxon>Pseudonocardiaceae</taxon>
        <taxon>Saccharothrix</taxon>
    </lineage>
</organism>
<keyword evidence="1" id="KW-0808">Transferase</keyword>
<dbReference type="EMBL" id="JACHMO010000001">
    <property type="protein sequence ID" value="MBB5802357.1"/>
    <property type="molecule type" value="Genomic_DNA"/>
</dbReference>
<dbReference type="PANTHER" id="PTHR48228:SF5">
    <property type="entry name" value="ALPHA-METHYLACYL-COA RACEMASE"/>
    <property type="match status" value="1"/>
</dbReference>
<dbReference type="AlphaFoldDB" id="A0A7W9HHE2"/>
<dbReference type="Proteomes" id="UP000552097">
    <property type="component" value="Unassembled WGS sequence"/>
</dbReference>
<dbReference type="Pfam" id="PF02515">
    <property type="entry name" value="CoA_transf_3"/>
    <property type="match status" value="1"/>
</dbReference>
<name>A0A7W9HHE2_9PSEU</name>